<organism evidence="3">
    <name type="scientific">Acidicaldus sp</name>
    <dbReference type="NCBI Taxonomy" id="1872105"/>
    <lineage>
        <taxon>Bacteria</taxon>
        <taxon>Pseudomonadati</taxon>
        <taxon>Pseudomonadota</taxon>
        <taxon>Alphaproteobacteria</taxon>
        <taxon>Acetobacterales</taxon>
        <taxon>Acetobacteraceae</taxon>
        <taxon>Acidicaldus</taxon>
    </lineage>
</organism>
<accession>A0A8J4H9Y4</accession>
<dbReference type="AlphaFoldDB" id="A0A8J4H9Y4"/>
<dbReference type="EMBL" id="DTQM01000090">
    <property type="protein sequence ID" value="HGC42513.1"/>
    <property type="molecule type" value="Genomic_DNA"/>
</dbReference>
<reference evidence="3" key="1">
    <citation type="journal article" date="2020" name="mSystems">
        <title>Genome- and Community-Level Interaction Insights into Carbon Utilization and Element Cycling Functions of Hydrothermarchaeota in Hydrothermal Sediment.</title>
        <authorList>
            <person name="Zhou Z."/>
            <person name="Liu Y."/>
            <person name="Xu W."/>
            <person name="Pan J."/>
            <person name="Luo Z.H."/>
            <person name="Li M."/>
        </authorList>
    </citation>
    <scope>NUCLEOTIDE SEQUENCE</scope>
    <source>
        <strain evidence="3">SpSt-997</strain>
    </source>
</reference>
<dbReference type="Gene3D" id="1.25.40.10">
    <property type="entry name" value="Tetratricopeptide repeat domain"/>
    <property type="match status" value="1"/>
</dbReference>
<keyword evidence="1" id="KW-0201">Cytochrome c-type biogenesis</keyword>
<name>A0A8J4H9Y4_9PROT</name>
<dbReference type="InterPro" id="IPR017560">
    <property type="entry name" value="Cyt_c_biogenesis_CcmI"/>
</dbReference>
<evidence type="ECO:0000313" key="3">
    <source>
        <dbReference type="EMBL" id="HGC42513.1"/>
    </source>
</evidence>
<dbReference type="GO" id="GO:0017004">
    <property type="term" value="P:cytochrome complex assembly"/>
    <property type="evidence" value="ECO:0007669"/>
    <property type="project" value="UniProtKB-KW"/>
</dbReference>
<dbReference type="InterPro" id="IPR011990">
    <property type="entry name" value="TPR-like_helical_dom_sf"/>
</dbReference>
<sequence>MIWLVFALATAACLAPLAVSLLRRHFAARGRREAALALYRAQLAELERERAEGRVAEGEFAAAQLEVQRRLLAAASEAEPAAGPVARRPILIALALVPVAALALYLPGGLPFLPAAPLAPRLAEARQGDALIAALRARLATMDPASPRRREGFILLGNAESERGNAGAAADAWRTALASGFDPTLAAETAEAMSEAAGHVTPEALALFKQALAAAPPDAPWRGLVQQRLNEAGM</sequence>
<evidence type="ECO:0000256" key="2">
    <source>
        <dbReference type="SAM" id="Coils"/>
    </source>
</evidence>
<dbReference type="NCBIfam" id="TIGR03142">
    <property type="entry name" value="cytochro_ccmI"/>
    <property type="match status" value="1"/>
</dbReference>
<comment type="caution">
    <text evidence="3">The sequence shown here is derived from an EMBL/GenBank/DDBJ whole genome shotgun (WGS) entry which is preliminary data.</text>
</comment>
<evidence type="ECO:0000256" key="1">
    <source>
        <dbReference type="ARBA" id="ARBA00022748"/>
    </source>
</evidence>
<gene>
    <name evidence="3" type="primary">ccmI</name>
    <name evidence="3" type="ORF">ENY07_04710</name>
</gene>
<feature type="coiled-coil region" evidence="2">
    <location>
        <begin position="29"/>
        <end position="56"/>
    </location>
</feature>
<proteinExistence type="predicted"/>
<protein>
    <submittedName>
        <fullName evidence="3">C-type cytochrome biogenesis protein CcmI</fullName>
    </submittedName>
</protein>
<keyword evidence="2" id="KW-0175">Coiled coil</keyword>